<proteinExistence type="predicted"/>
<evidence type="ECO:0000313" key="2">
    <source>
        <dbReference type="EMBL" id="KMU80978.1"/>
    </source>
</evidence>
<accession>A0A0J8RAR8</accession>
<gene>
    <name evidence="2" type="ORF">CISG_08920</name>
</gene>
<protein>
    <submittedName>
        <fullName evidence="2">Uncharacterized protein</fullName>
    </submittedName>
</protein>
<dbReference type="AlphaFoldDB" id="A0A0J8RAR8"/>
<organism evidence="2 3">
    <name type="scientific">Coccidioides immitis RMSCC 3703</name>
    <dbReference type="NCBI Taxonomy" id="454286"/>
    <lineage>
        <taxon>Eukaryota</taxon>
        <taxon>Fungi</taxon>
        <taxon>Dikarya</taxon>
        <taxon>Ascomycota</taxon>
        <taxon>Pezizomycotina</taxon>
        <taxon>Eurotiomycetes</taxon>
        <taxon>Eurotiomycetidae</taxon>
        <taxon>Onygenales</taxon>
        <taxon>Onygenaceae</taxon>
        <taxon>Coccidioides</taxon>
    </lineage>
</organism>
<reference evidence="3" key="1">
    <citation type="journal article" date="2010" name="Genome Res.">
        <title>Population genomic sequencing of Coccidioides fungi reveals recent hybridization and transposon control.</title>
        <authorList>
            <person name="Neafsey D.E."/>
            <person name="Barker B.M."/>
            <person name="Sharpton T.J."/>
            <person name="Stajich J.E."/>
            <person name="Park D.J."/>
            <person name="Whiston E."/>
            <person name="Hung C.-Y."/>
            <person name="McMahan C."/>
            <person name="White J."/>
            <person name="Sykes S."/>
            <person name="Heiman D."/>
            <person name="Young S."/>
            <person name="Zeng Q."/>
            <person name="Abouelleil A."/>
            <person name="Aftuck L."/>
            <person name="Bessette D."/>
            <person name="Brown A."/>
            <person name="FitzGerald M."/>
            <person name="Lui A."/>
            <person name="Macdonald J.P."/>
            <person name="Priest M."/>
            <person name="Orbach M.J."/>
            <person name="Galgiani J.N."/>
            <person name="Kirkland T.N."/>
            <person name="Cole G.T."/>
            <person name="Birren B.W."/>
            <person name="Henn M.R."/>
            <person name="Taylor J.W."/>
            <person name="Rounsley S.D."/>
        </authorList>
    </citation>
    <scope>NUCLEOTIDE SEQUENCE [LARGE SCALE GENOMIC DNA]</scope>
    <source>
        <strain evidence="3">RMSCC 3703</strain>
    </source>
</reference>
<name>A0A0J8RAR8_COCIT</name>
<sequence>MTGSSSSSDEDPCRVIEESDSAGQRQLSKPSSRKKPQGCGCSALLPALPLELKLGDRPVYHVMGGGGGRPVLGERCDARKYEHQGTPVAGCIEGISAKLCMSTK</sequence>
<evidence type="ECO:0000313" key="3">
    <source>
        <dbReference type="Proteomes" id="UP000054559"/>
    </source>
</evidence>
<feature type="region of interest" description="Disordered" evidence="1">
    <location>
        <begin position="1"/>
        <end position="37"/>
    </location>
</feature>
<dbReference type="Proteomes" id="UP000054559">
    <property type="component" value="Unassembled WGS sequence"/>
</dbReference>
<dbReference type="EMBL" id="DS268195">
    <property type="protein sequence ID" value="KMU80978.1"/>
    <property type="molecule type" value="Genomic_DNA"/>
</dbReference>
<evidence type="ECO:0000256" key="1">
    <source>
        <dbReference type="SAM" id="MobiDB-lite"/>
    </source>
</evidence>
<feature type="compositionally biased region" description="Polar residues" evidence="1">
    <location>
        <begin position="21"/>
        <end position="30"/>
    </location>
</feature>